<dbReference type="InterPro" id="IPR035587">
    <property type="entry name" value="DUS-like_FMN-bd"/>
</dbReference>
<dbReference type="GeneID" id="23798012"/>
<dbReference type="Proteomes" id="UP000015381">
    <property type="component" value="Chromosome I"/>
</dbReference>
<dbReference type="PANTHER" id="PTHR11082:SF36">
    <property type="entry name" value="DUS-LIKE FMN-BINDING DOMAIN-CONTAINING PROTEIN"/>
    <property type="match status" value="1"/>
</dbReference>
<name>F7PP33_9EURY</name>
<dbReference type="InterPro" id="IPR013785">
    <property type="entry name" value="Aldolase_TIM"/>
</dbReference>
<dbReference type="RefSeq" id="WP_008527880.1">
    <property type="nucleotide sequence ID" value="NC_021921.1"/>
</dbReference>
<dbReference type="KEGG" id="hti:HTIA_0656"/>
<dbReference type="SUPFAM" id="SSF51395">
    <property type="entry name" value="FMN-linked oxidoreductases"/>
    <property type="match status" value="1"/>
</dbReference>
<sequence>MTGDGLFPFELRVAAASLSGESDAEWANVAAPYVGAAFLGGLAIDEPTRTAAREMVDERDREEFLPADPLAFADEQLEALADAPLVAGLNVRAASPAPIRDLAGVCADHDAICEINAHCRQDELCETGAGQALLCEPDRLAGQVEAAATTGASVSVKVRTEVAGVDLPAVARRIETAGADVIHVDAMDSEGVVADIVAATDLFVIANNGVRDRETVREYLAYGADAVSVGRPSDRPAVLERVKAATEAWFESDGTATTGATR</sequence>
<dbReference type="PATRIC" id="fig|1033806.12.peg.651"/>
<accession>F7PP33</accession>
<proteinExistence type="predicted"/>
<dbReference type="HOGENOM" id="CLU_1118194_0_0_2"/>
<feature type="domain" description="DUS-like FMN-binding" evidence="1">
    <location>
        <begin position="89"/>
        <end position="247"/>
    </location>
</feature>
<dbReference type="Gene3D" id="3.20.20.70">
    <property type="entry name" value="Aldolase class I"/>
    <property type="match status" value="1"/>
</dbReference>
<reference evidence="2 3" key="1">
    <citation type="journal article" date="2014" name="Environ. Microbiol.">
        <title>Halorhabdus tiamatea: proteogenomics and glycosidase activity measurements identify the first cultivated euryarchaeon from a deep-sea anoxic brine lake as potential polysaccharide degrader.</title>
        <authorList>
            <person name="Werner J."/>
            <person name="Ferrer M."/>
            <person name="Michel G."/>
            <person name="Mann A.J."/>
            <person name="Huang S."/>
            <person name="Juarez S."/>
            <person name="Ciordia S."/>
            <person name="Albar J.P."/>
            <person name="Alcaide M."/>
            <person name="La Cono V."/>
            <person name="Yakimov M.M."/>
            <person name="Antunes A."/>
            <person name="Taborda M."/>
            <person name="Da Costa M.S."/>
            <person name="Amann R.I."/>
            <person name="Gloeckner F.O."/>
            <person name="Golyshina O.V."/>
            <person name="Golyshin P.N."/>
            <person name="Teeling H."/>
        </authorList>
    </citation>
    <scope>NUCLEOTIDE SEQUENCE [LARGE SCALE GENOMIC DNA]</scope>
    <source>
        <strain evidence="3">SARL4B</strain>
    </source>
</reference>
<evidence type="ECO:0000313" key="3">
    <source>
        <dbReference type="Proteomes" id="UP000015381"/>
    </source>
</evidence>
<dbReference type="AlphaFoldDB" id="F7PP33"/>
<keyword evidence="3" id="KW-1185">Reference proteome</keyword>
<organism evidence="2 3">
    <name type="scientific">Halorhabdus tiamatea SARL4B</name>
    <dbReference type="NCBI Taxonomy" id="1033806"/>
    <lineage>
        <taxon>Archaea</taxon>
        <taxon>Methanobacteriati</taxon>
        <taxon>Methanobacteriota</taxon>
        <taxon>Stenosarchaea group</taxon>
        <taxon>Halobacteria</taxon>
        <taxon>Halobacteriales</taxon>
        <taxon>Haloarculaceae</taxon>
        <taxon>Halorhabdus</taxon>
    </lineage>
</organism>
<gene>
    <name evidence="2" type="ORF">HTIA_0656</name>
</gene>
<dbReference type="PANTHER" id="PTHR11082">
    <property type="entry name" value="TRNA-DIHYDROURIDINE SYNTHASE"/>
    <property type="match status" value="1"/>
</dbReference>
<evidence type="ECO:0000259" key="1">
    <source>
        <dbReference type="Pfam" id="PF01207"/>
    </source>
</evidence>
<protein>
    <submittedName>
        <fullName evidence="2">tRNA dihydrouridine synthase B-like protein</fullName>
    </submittedName>
</protein>
<evidence type="ECO:0000313" key="2">
    <source>
        <dbReference type="EMBL" id="CCQ32799.1"/>
    </source>
</evidence>
<dbReference type="EMBL" id="HF571520">
    <property type="protein sequence ID" value="CCQ32799.1"/>
    <property type="molecule type" value="Genomic_DNA"/>
</dbReference>
<dbReference type="Pfam" id="PF01207">
    <property type="entry name" value="Dus"/>
    <property type="match status" value="1"/>
</dbReference>